<gene>
    <name evidence="1" type="ORF">UFOVP27_109</name>
</gene>
<name>A0A6J5KJ87_9CAUD</name>
<dbReference type="EMBL" id="LR796157">
    <property type="protein sequence ID" value="CAB4122218.1"/>
    <property type="molecule type" value="Genomic_DNA"/>
</dbReference>
<accession>A0A6J5KJ87</accession>
<protein>
    <submittedName>
        <fullName evidence="1">Uncharacterized protein</fullName>
    </submittedName>
</protein>
<organism evidence="1">
    <name type="scientific">uncultured Caudovirales phage</name>
    <dbReference type="NCBI Taxonomy" id="2100421"/>
    <lineage>
        <taxon>Viruses</taxon>
        <taxon>Duplodnaviria</taxon>
        <taxon>Heunggongvirae</taxon>
        <taxon>Uroviricota</taxon>
        <taxon>Caudoviricetes</taxon>
        <taxon>Peduoviridae</taxon>
        <taxon>Maltschvirus</taxon>
        <taxon>Maltschvirus maltsch</taxon>
    </lineage>
</organism>
<sequence length="454" mass="47773">MAIHKPSWPYEDTFDVKNVSIESTLGIDGITKFNGPVEFVGTPGDAGQLAMSYGVGQSPQWVSFQVKEKASAATTANVSGTYSDGTFTLTSPGLWYVDGYLTQLDDRILFKDQTNKAQNGIYIITVEGDVATQSTLMRDNDADTIDKLSVASLAVEQGTVNGGTSWVASSKTTDVLGVSSISFNQMLDSGSISSITRKPTRPTPTSTIVQSSLANRVMWRYYPSTLNATTATTEGFVAATQYGTAAAGTWATTNQFTRARRIALPSSATAGTAAGYRFPTASFTLGTGTTGGFYYSCKFGISSASEATFVSAGRTFVGLSSTATALTNAEPSTFINCIGVGQGAADTSWKIFWGGSAAQTPIDLGSTNFPYVTGSRDTIYELTLYSPSSTGNIVYYTFSNLSTGDTTSGSVSGISGTALPASTTPVTPQTWRTNNATAAAVDMSLIYLYMETES</sequence>
<proteinExistence type="predicted"/>
<evidence type="ECO:0000313" key="1">
    <source>
        <dbReference type="EMBL" id="CAB4122218.1"/>
    </source>
</evidence>
<reference evidence="1" key="1">
    <citation type="submission" date="2020-04" db="EMBL/GenBank/DDBJ databases">
        <authorList>
            <person name="Chiriac C."/>
            <person name="Salcher M."/>
            <person name="Ghai R."/>
            <person name="Kavagutti S V."/>
        </authorList>
    </citation>
    <scope>NUCLEOTIDE SEQUENCE</scope>
</reference>